<name>A0A7J9H4I8_9ROSI</name>
<proteinExistence type="predicted"/>
<accession>A0A7J9H4I8</accession>
<reference evidence="1 2" key="1">
    <citation type="journal article" date="2019" name="Genome Biol. Evol.">
        <title>Insights into the evolution of the New World diploid cottons (Gossypium, subgenus Houzingenia) based on genome sequencing.</title>
        <authorList>
            <person name="Grover C.E."/>
            <person name="Arick M.A. 2nd"/>
            <person name="Thrash A."/>
            <person name="Conover J.L."/>
            <person name="Sanders W.S."/>
            <person name="Peterson D.G."/>
            <person name="Frelichowski J.E."/>
            <person name="Scheffler J.A."/>
            <person name="Scheffler B.E."/>
            <person name="Wendel J.F."/>
        </authorList>
    </citation>
    <scope>NUCLEOTIDE SEQUENCE [LARGE SCALE GENOMIC DNA]</scope>
    <source>
        <strain evidence="1">0</strain>
        <tissue evidence="1">Leaf</tissue>
    </source>
</reference>
<organism evidence="1 2">
    <name type="scientific">Gossypium harknessii</name>
    <dbReference type="NCBI Taxonomy" id="34285"/>
    <lineage>
        <taxon>Eukaryota</taxon>
        <taxon>Viridiplantae</taxon>
        <taxon>Streptophyta</taxon>
        <taxon>Embryophyta</taxon>
        <taxon>Tracheophyta</taxon>
        <taxon>Spermatophyta</taxon>
        <taxon>Magnoliopsida</taxon>
        <taxon>eudicotyledons</taxon>
        <taxon>Gunneridae</taxon>
        <taxon>Pentapetalae</taxon>
        <taxon>rosids</taxon>
        <taxon>malvids</taxon>
        <taxon>Malvales</taxon>
        <taxon>Malvaceae</taxon>
        <taxon>Malvoideae</taxon>
        <taxon>Gossypium</taxon>
    </lineage>
</organism>
<protein>
    <submittedName>
        <fullName evidence="1">Uncharacterized protein</fullName>
    </submittedName>
</protein>
<comment type="caution">
    <text evidence="1">The sequence shown here is derived from an EMBL/GenBank/DDBJ whole genome shotgun (WGS) entry which is preliminary data.</text>
</comment>
<dbReference type="Proteomes" id="UP000593560">
    <property type="component" value="Unassembled WGS sequence"/>
</dbReference>
<sequence length="37" mass="4556">MDLQSLMNIWRPFLSVRRHYQVESPLIRKELKEAFHS</sequence>
<dbReference type="AlphaFoldDB" id="A0A7J9H4I8"/>
<evidence type="ECO:0000313" key="1">
    <source>
        <dbReference type="EMBL" id="MBA0804727.1"/>
    </source>
</evidence>
<evidence type="ECO:0000313" key="2">
    <source>
        <dbReference type="Proteomes" id="UP000593560"/>
    </source>
</evidence>
<keyword evidence="2" id="KW-1185">Reference proteome</keyword>
<dbReference type="EMBL" id="JABFAD010000008">
    <property type="protein sequence ID" value="MBA0804727.1"/>
    <property type="molecule type" value="Genomic_DNA"/>
</dbReference>
<gene>
    <name evidence="1" type="ORF">Gohar_004295</name>
</gene>